<dbReference type="InterPro" id="IPR038005">
    <property type="entry name" value="RX-like_CC"/>
</dbReference>
<protein>
    <recommendedName>
        <fullName evidence="17">NB-ARC domain-containing protein</fullName>
    </recommendedName>
</protein>
<dbReference type="InterPro" id="IPR042197">
    <property type="entry name" value="Apaf_helical"/>
</dbReference>
<feature type="domain" description="Disease resistance protein winged helix" evidence="13">
    <location>
        <begin position="417"/>
        <end position="491"/>
    </location>
</feature>
<keyword evidence="16" id="KW-1185">Reference proteome</keyword>
<evidence type="ECO:0000256" key="10">
    <source>
        <dbReference type="ARBA" id="ARBA00022840"/>
    </source>
</evidence>
<dbReference type="EMBL" id="CM018044">
    <property type="protein sequence ID" value="KAA8529807.1"/>
    <property type="molecule type" value="Genomic_DNA"/>
</dbReference>
<dbReference type="Pfam" id="PF18052">
    <property type="entry name" value="Rx_N"/>
    <property type="match status" value="1"/>
</dbReference>
<evidence type="ECO:0000259" key="14">
    <source>
        <dbReference type="Pfam" id="PF23598"/>
    </source>
</evidence>
<evidence type="ECO:0000256" key="4">
    <source>
        <dbReference type="ARBA" id="ARBA00022490"/>
    </source>
</evidence>
<keyword evidence="7" id="KW-0677">Repeat</keyword>
<keyword evidence="10" id="KW-0067">ATP-binding</keyword>
<dbReference type="Pfam" id="PF23559">
    <property type="entry name" value="WHD_DRP"/>
    <property type="match status" value="1"/>
</dbReference>
<dbReference type="PANTHER" id="PTHR23155:SF1152">
    <property type="entry name" value="AAA+ ATPASE DOMAIN-CONTAINING PROTEIN"/>
    <property type="match status" value="1"/>
</dbReference>
<dbReference type="GO" id="GO:0005524">
    <property type="term" value="F:ATP binding"/>
    <property type="evidence" value="ECO:0007669"/>
    <property type="project" value="UniProtKB-KW"/>
</dbReference>
<dbReference type="FunFam" id="3.40.50.300:FF:001091">
    <property type="entry name" value="Probable disease resistance protein At1g61300"/>
    <property type="match status" value="1"/>
</dbReference>
<dbReference type="CDD" id="cd14798">
    <property type="entry name" value="RX-CC_like"/>
    <property type="match status" value="1"/>
</dbReference>
<dbReference type="SUPFAM" id="SSF52540">
    <property type="entry name" value="P-loop containing nucleoside triphosphate hydrolases"/>
    <property type="match status" value="1"/>
</dbReference>
<dbReference type="Gene3D" id="3.40.50.300">
    <property type="entry name" value="P-loop containing nucleotide triphosphate hydrolases"/>
    <property type="match status" value="1"/>
</dbReference>
<dbReference type="Gene3D" id="1.10.8.430">
    <property type="entry name" value="Helical domain of apoptotic protease-activating factors"/>
    <property type="match status" value="1"/>
</dbReference>
<evidence type="ECO:0000313" key="16">
    <source>
        <dbReference type="Proteomes" id="UP000325577"/>
    </source>
</evidence>
<dbReference type="InterPro" id="IPR055414">
    <property type="entry name" value="LRR_R13L4/SHOC2-like"/>
</dbReference>
<dbReference type="GO" id="GO:0051607">
    <property type="term" value="P:defense response to virus"/>
    <property type="evidence" value="ECO:0007669"/>
    <property type="project" value="UniProtKB-ARBA"/>
</dbReference>
<dbReference type="PRINTS" id="PR00364">
    <property type="entry name" value="DISEASERSIST"/>
</dbReference>
<dbReference type="Gene3D" id="3.80.10.10">
    <property type="entry name" value="Ribonuclease Inhibitor"/>
    <property type="match status" value="1"/>
</dbReference>
<keyword evidence="8" id="KW-0547">Nucleotide-binding</keyword>
<dbReference type="Pfam" id="PF00931">
    <property type="entry name" value="NB-ARC"/>
    <property type="match status" value="1"/>
</dbReference>
<evidence type="ECO:0000256" key="3">
    <source>
        <dbReference type="ARBA" id="ARBA00008894"/>
    </source>
</evidence>
<proteinExistence type="inferred from homology"/>
<evidence type="ECO:0000256" key="9">
    <source>
        <dbReference type="ARBA" id="ARBA00022821"/>
    </source>
</evidence>
<dbReference type="Pfam" id="PF23598">
    <property type="entry name" value="LRR_14"/>
    <property type="match status" value="1"/>
</dbReference>
<feature type="domain" description="Disease resistance R13L4/SHOC-2-like LRR" evidence="14">
    <location>
        <begin position="544"/>
        <end position="859"/>
    </location>
</feature>
<evidence type="ECO:0000256" key="8">
    <source>
        <dbReference type="ARBA" id="ARBA00022741"/>
    </source>
</evidence>
<reference evidence="15 16" key="1">
    <citation type="submission" date="2019-09" db="EMBL/GenBank/DDBJ databases">
        <title>A chromosome-level genome assembly of the Chinese tupelo Nyssa sinensis.</title>
        <authorList>
            <person name="Yang X."/>
            <person name="Kang M."/>
            <person name="Yang Y."/>
            <person name="Xiong H."/>
            <person name="Wang M."/>
            <person name="Zhang Z."/>
            <person name="Wang Z."/>
            <person name="Wu H."/>
            <person name="Ma T."/>
            <person name="Liu J."/>
            <person name="Xi Z."/>
        </authorList>
    </citation>
    <scope>NUCLEOTIDE SEQUENCE [LARGE SCALE GENOMIC DNA]</scope>
    <source>
        <strain evidence="15">J267</strain>
        <tissue evidence="15">Leaf</tissue>
    </source>
</reference>
<dbReference type="Gene3D" id="1.10.10.10">
    <property type="entry name" value="Winged helix-like DNA-binding domain superfamily/Winged helix DNA-binding domain"/>
    <property type="match status" value="1"/>
</dbReference>
<evidence type="ECO:0000259" key="12">
    <source>
        <dbReference type="Pfam" id="PF18052"/>
    </source>
</evidence>
<dbReference type="FunFam" id="1.10.10.10:FF:000322">
    <property type="entry name" value="Probable disease resistance protein At1g63360"/>
    <property type="match status" value="1"/>
</dbReference>
<sequence length="890" mass="101898">MADAAVQFLLENLKQLLLNSANLIHGVNNEVESLYQELSMLKAFLKDSTEKRTEYEVVKQLVRQIRDVTYEAEDVIDIFLFHAAVQNARGRINRAFHNMTDYPAKLHKAATDIQSIRHRVKQIYDNKWYGFEAQQSGESSISGSREKRAPVVEEENVVGFHKETKMLVDQLIGEQKELEVISVVGMGGLGKTTLARKVYTDPDVDFNFRSRAWIFVSQEYNRKEVFLGILSQVSQVTADMYKMSADSLAQVIRTRLESGRYLIVLDDVWTNDAWDALKNAFPNKKNGSRIVLTSRETEVAKHANPDKDAIHNLRFLTEDESWELLQLKVFRKGSCPSDRESTLGKKIVKQCGGLPLAVVVVAGLLLKKVNSDDWWNKVAESVRPYVARDPKQFREVLALSYKHLPYHLKACFLYFGVFPEDFQIPVWKLIRLWVAEGLIMLPIGEENLELEEIAEEHLEDLVDRNLVLVEKWTSNGRIKACRIHDMLRDLCLKEAAEEKFFEEIKGAVQNYSSSSTPIPNNHSRRICIHSHLLNYISSKPSHPHVRSFLCFASDETDMPLQLTSFIPRAFQLLRVLDIRSITFSRFPSEIKHMIHLRYIAFCGNFNILPAAIYYLWNIQTLIVETTSRTLEIQADIWKLLRLRHLHINGSSSHLHDPPTKVQKSNEVRGDLQTISTISPESCTDNLLAMTRNLKKLGIRGKLVRLMEFKGRSNMFDNLAKLDRLKTLKLWNDTFPDPPSKGRLRGLPQQYKFPPNLKKLTLLGTLLDWEHMSTLGMLPNLEVLKLKDSAFMGQSWQAADGGFRKLKVLQLGRTDLVSWTASGRHFPKLQRLILNHCTTLVEIPSSLGNIATLQMMELYFPTRSVVASARLIQQQSVVNNGLKLLIYPPDL</sequence>
<keyword evidence="9" id="KW-0611">Plant defense</keyword>
<accession>A0A5J5AJY6</accession>
<dbReference type="InterPro" id="IPR044974">
    <property type="entry name" value="Disease_R_plants"/>
</dbReference>
<dbReference type="InterPro" id="IPR036388">
    <property type="entry name" value="WH-like_DNA-bd_sf"/>
</dbReference>
<dbReference type="InterPro" id="IPR058922">
    <property type="entry name" value="WHD_DRP"/>
</dbReference>
<dbReference type="PANTHER" id="PTHR23155">
    <property type="entry name" value="DISEASE RESISTANCE PROTEIN RP"/>
    <property type="match status" value="1"/>
</dbReference>
<dbReference type="InterPro" id="IPR027417">
    <property type="entry name" value="P-loop_NTPase"/>
</dbReference>
<dbReference type="SUPFAM" id="SSF52058">
    <property type="entry name" value="L domain-like"/>
    <property type="match status" value="1"/>
</dbReference>
<dbReference type="Gene3D" id="1.20.5.4130">
    <property type="match status" value="1"/>
</dbReference>
<gene>
    <name evidence="15" type="ORF">F0562_034336</name>
</gene>
<keyword evidence="5" id="KW-0433">Leucine-rich repeat</keyword>
<evidence type="ECO:0008006" key="17">
    <source>
        <dbReference type="Google" id="ProtNLM"/>
    </source>
</evidence>
<keyword evidence="4" id="KW-0963">Cytoplasm</keyword>
<evidence type="ECO:0000256" key="5">
    <source>
        <dbReference type="ARBA" id="ARBA00022614"/>
    </source>
</evidence>
<evidence type="ECO:0000256" key="6">
    <source>
        <dbReference type="ARBA" id="ARBA00022667"/>
    </source>
</evidence>
<evidence type="ECO:0000259" key="13">
    <source>
        <dbReference type="Pfam" id="PF23559"/>
    </source>
</evidence>
<dbReference type="Proteomes" id="UP000325577">
    <property type="component" value="Linkage Group LG20"/>
</dbReference>
<feature type="domain" description="NB-ARC" evidence="11">
    <location>
        <begin position="167"/>
        <end position="333"/>
    </location>
</feature>
<dbReference type="InterPro" id="IPR032675">
    <property type="entry name" value="LRR_dom_sf"/>
</dbReference>
<evidence type="ECO:0000259" key="11">
    <source>
        <dbReference type="Pfam" id="PF00931"/>
    </source>
</evidence>
<comment type="function">
    <text evidence="1">Confers resistance to late blight (Phytophthora infestans) races carrying the avirulence gene Avr1. Resistance proteins guard the plant against pathogens that contain an appropriate avirulence protein via an indirect interaction with this avirulence protein. That triggers a defense system including the hypersensitive response, which restricts the pathogen growth.</text>
</comment>
<keyword evidence="6" id="KW-0381">Hypersensitive response</keyword>
<dbReference type="GO" id="GO:0009626">
    <property type="term" value="P:plant-type hypersensitive response"/>
    <property type="evidence" value="ECO:0007669"/>
    <property type="project" value="UniProtKB-KW"/>
</dbReference>
<dbReference type="OrthoDB" id="646178at2759"/>
<evidence type="ECO:0000313" key="15">
    <source>
        <dbReference type="EMBL" id="KAA8529807.1"/>
    </source>
</evidence>
<dbReference type="InterPro" id="IPR041118">
    <property type="entry name" value="Rx_N"/>
</dbReference>
<evidence type="ECO:0000256" key="7">
    <source>
        <dbReference type="ARBA" id="ARBA00022737"/>
    </source>
</evidence>
<comment type="subcellular location">
    <subcellularLocation>
        <location evidence="2">Cytoplasm</location>
    </subcellularLocation>
</comment>
<dbReference type="AlphaFoldDB" id="A0A5J5AJY6"/>
<name>A0A5J5AJY6_9ASTE</name>
<comment type="similarity">
    <text evidence="3">Belongs to the disease resistance NB-LRR family.</text>
</comment>
<evidence type="ECO:0000256" key="1">
    <source>
        <dbReference type="ARBA" id="ARBA00002074"/>
    </source>
</evidence>
<dbReference type="InterPro" id="IPR002182">
    <property type="entry name" value="NB-ARC"/>
</dbReference>
<evidence type="ECO:0000256" key="2">
    <source>
        <dbReference type="ARBA" id="ARBA00004496"/>
    </source>
</evidence>
<dbReference type="GO" id="GO:0043531">
    <property type="term" value="F:ADP binding"/>
    <property type="evidence" value="ECO:0007669"/>
    <property type="project" value="InterPro"/>
</dbReference>
<organism evidence="15 16">
    <name type="scientific">Nyssa sinensis</name>
    <dbReference type="NCBI Taxonomy" id="561372"/>
    <lineage>
        <taxon>Eukaryota</taxon>
        <taxon>Viridiplantae</taxon>
        <taxon>Streptophyta</taxon>
        <taxon>Embryophyta</taxon>
        <taxon>Tracheophyta</taxon>
        <taxon>Spermatophyta</taxon>
        <taxon>Magnoliopsida</taxon>
        <taxon>eudicotyledons</taxon>
        <taxon>Gunneridae</taxon>
        <taxon>Pentapetalae</taxon>
        <taxon>asterids</taxon>
        <taxon>Cornales</taxon>
        <taxon>Nyssaceae</taxon>
        <taxon>Nyssa</taxon>
    </lineage>
</organism>
<feature type="domain" description="Disease resistance N-terminal" evidence="12">
    <location>
        <begin position="5"/>
        <end position="89"/>
    </location>
</feature>